<feature type="compositionally biased region" description="Basic residues" evidence="1">
    <location>
        <begin position="135"/>
        <end position="166"/>
    </location>
</feature>
<feature type="compositionally biased region" description="Basic and acidic residues" evidence="1">
    <location>
        <begin position="640"/>
        <end position="649"/>
    </location>
</feature>
<feature type="region of interest" description="Disordered" evidence="1">
    <location>
        <begin position="135"/>
        <end position="173"/>
    </location>
</feature>
<evidence type="ECO:0000313" key="2">
    <source>
        <dbReference type="EMBL" id="GEU28539.1"/>
    </source>
</evidence>
<sequence length="1635" mass="170939">MIAGMDRFERLHALAPQATLRFQLLPRLPTTALDGITLRVAGDSVSLPVEVAPDHTFTLPRDDRALAQDAALIASRKTSTLTWRAQRTVAVQHALRGGDADAGHAAVLRLPGFTRPQFLCADLGCALARRHPAAIRRHGRRARRRTRHHHAGTRLRRHGRRARQTGRGHANPVRQRRAGMALPLSAGARHRERRPAAVGRICHPVRRGRRGPQGAPDRTPVTHAPDRYPMKNARFFLPVRAASASLLLLVASACASPTAPATAPVAASAAPAPGLDGLWQQIQAASASNSCDNDSQCHTIGVGAKACGGPERYLPWSSQHGDGAELKRLVAQHAAARRAADAREGMMSTCSVVSDPGATCRANRCTLNPRQRIGGVHFHDGGALLDAAHQVVDGAHVALAGFQVGPAQTHRGGTAHGSGARRDDLEVTCVRVRLYQPARQLVGSLAAHRIVADHAQRVGGGGRRHQLDRFVRRAVPALAHQRRAAQQDQVEVGIAGSSARVVRIEQRKAGQQGAGRNAERMDVHTRGGAAAAQRQIVGSGVGLADGTADLGCRQQALGGGERAGKAGAHGHDLAARGFFAVHGRGHGQAGAARGQRAAHLVHAVGPGQRTVRPGIERRRGAGELGRVGGLGARRQRQRGGRHDDREARQRGRCGVGGAGIAHVSDGAGQRLRTEHGRSGERRQVQVVRCDAAADAGALGGGVQQALAAQEAQVVDRRNVVHQARIGCQIRRDVAGALAERTVAGVGGRGVPRHGGGQVVAEGVVGAGHQGRLDGGRAPGGVALLEQRGHAGHVRRRHRGAGQEAELHRLGRIAGGNRVALGLGQARRHGSQDVGAGGGHVRFQDVGVGHVRAARRRRVHHRRIDRRVDHGVQVAQRGGRTGVAGDIGLQDGAVFLGDVHGGQRVRLVQDGGGAAFHVGDDRAHGTGGAGIGALVDQHVAATVADQDLAGHLGRVEQGRLAVGAAEALVQRDQLGGGEAGHARVLGQDQQRRRGVGVARRAGELGAGGQHGVADVQAVVGGVADRRQPWADVAGRRRRGRARTRVAGRGGDEHAGCGRAQERLFGGFVEGAAAGGRADREVDHVDAVLDGLVDGGHAVGRGAAAALGRIGPAHFVGGNAGARRHAAHAAQADAVDDGIGIGIARHRGGRVAAVTAFADGTAQRVAGGRKFGPVQLLAVGLVVARADQLVVAVDHAKAFARVAAAFPAGGRRIVHLLAAAMAGVALLVHAVGIGRVFRPHAAVDDADDDVLARQRLAAQLRPQAARLVEAQEGRGVAGVEHHFRVGRNGRHARVFLQRAHFVVGQQRGKAVEHHVVLVGDPGRADAADDVVLLGVEVVEERRTCSAWAAPDRAASRTMAEQIGRSFMDVPRSGSGDDVVVDSFGGARAAARHPAHQAQAQAHHGVGFRLGNGGHLQVVERELRLVLGTGQRADAAAAAVEQARTDGHAAEIGVAQGASQRQADEWRVAEAVQHREIVGVRHGHAVGLDAHQRQLAVRAGCQSAQRRQEGVIQAGDLEQAAVGAFDLEAAVIDAQVVMAGVTGGACGYRAQIFIAAIAHGAGKARAARTGGRGVDHRQRVLGLVKHFRAAVDARSDRFEIDRGACHGRRGGHDRQSAQCGGSQFAHRMREFHFCCPCG</sequence>
<comment type="caution">
    <text evidence="2">The sequence shown here is derived from an EMBL/GenBank/DDBJ whole genome shotgun (WGS) entry which is preliminary data.</text>
</comment>
<evidence type="ECO:0000256" key="1">
    <source>
        <dbReference type="SAM" id="MobiDB-lite"/>
    </source>
</evidence>
<proteinExistence type="predicted"/>
<feature type="compositionally biased region" description="Basic residues" evidence="1">
    <location>
        <begin position="1034"/>
        <end position="1044"/>
    </location>
</feature>
<feature type="region of interest" description="Disordered" evidence="1">
    <location>
        <begin position="1031"/>
        <end position="1052"/>
    </location>
</feature>
<feature type="region of interest" description="Disordered" evidence="1">
    <location>
        <begin position="632"/>
        <end position="657"/>
    </location>
</feature>
<dbReference type="EMBL" id="BKCJ010000008">
    <property type="protein sequence ID" value="GEU28539.1"/>
    <property type="molecule type" value="Genomic_DNA"/>
</dbReference>
<name>A0A699GF73_TANCI</name>
<accession>A0A699GF73</accession>
<feature type="region of interest" description="Disordered" evidence="1">
    <location>
        <begin position="205"/>
        <end position="226"/>
    </location>
</feature>
<gene>
    <name evidence="2" type="ORF">Tci_000517</name>
</gene>
<reference evidence="2" key="1">
    <citation type="journal article" date="2019" name="Sci. Rep.">
        <title>Draft genome of Tanacetum cinerariifolium, the natural source of mosquito coil.</title>
        <authorList>
            <person name="Yamashiro T."/>
            <person name="Shiraishi A."/>
            <person name="Satake H."/>
            <person name="Nakayama K."/>
        </authorList>
    </citation>
    <scope>NUCLEOTIDE SEQUENCE</scope>
</reference>
<protein>
    <submittedName>
        <fullName evidence="2">Uncharacterized protein</fullName>
    </submittedName>
</protein>
<organism evidence="2">
    <name type="scientific">Tanacetum cinerariifolium</name>
    <name type="common">Dalmatian daisy</name>
    <name type="synonym">Chrysanthemum cinerariifolium</name>
    <dbReference type="NCBI Taxonomy" id="118510"/>
    <lineage>
        <taxon>Eukaryota</taxon>
        <taxon>Viridiplantae</taxon>
        <taxon>Streptophyta</taxon>
        <taxon>Embryophyta</taxon>
        <taxon>Tracheophyta</taxon>
        <taxon>Spermatophyta</taxon>
        <taxon>Magnoliopsida</taxon>
        <taxon>eudicotyledons</taxon>
        <taxon>Gunneridae</taxon>
        <taxon>Pentapetalae</taxon>
        <taxon>asterids</taxon>
        <taxon>campanulids</taxon>
        <taxon>Asterales</taxon>
        <taxon>Asteraceae</taxon>
        <taxon>Asteroideae</taxon>
        <taxon>Anthemideae</taxon>
        <taxon>Anthemidinae</taxon>
        <taxon>Tanacetum</taxon>
    </lineage>
</organism>